<evidence type="ECO:0000313" key="2">
    <source>
        <dbReference type="EMBL" id="MXO86631.1"/>
    </source>
</evidence>
<organism evidence="2 3">
    <name type="scientific">Parapontixanthobacter aurantiacus</name>
    <dbReference type="NCBI Taxonomy" id="1463599"/>
    <lineage>
        <taxon>Bacteria</taxon>
        <taxon>Pseudomonadati</taxon>
        <taxon>Pseudomonadota</taxon>
        <taxon>Alphaproteobacteria</taxon>
        <taxon>Sphingomonadales</taxon>
        <taxon>Erythrobacteraceae</taxon>
        <taxon>Parapontixanthobacter</taxon>
    </lineage>
</organism>
<proteinExistence type="predicted"/>
<accession>A0A844ZDL9</accession>
<comment type="caution">
    <text evidence="2">The sequence shown here is derived from an EMBL/GenBank/DDBJ whole genome shotgun (WGS) entry which is preliminary data.</text>
</comment>
<keyword evidence="1" id="KW-0732">Signal</keyword>
<sequence length="257" mass="27606">MISTLSRYFSRNSFALAAAVLLASCAYGPVVVDDYAEAASYEELIAGVPDDSELNAAIDKNVLRVMTPGEQVAGWSTSGTDLDTVVEAASGGWDGNVLRFTRANEVSYGSDRDFAQYFGDGYTVYPVLGPQTAFDQRGDGLVFGLIRIGEGVWFESVKREEKQGNAGCSSTGAQSARLFANRPYASLSKLEKSLLAAFVAAAGRDDVTVCSLGEEVGEGRYRSRYFMPDGRRLPVFDREAPQVGIVARSELARSIGS</sequence>
<dbReference type="EMBL" id="WTYW01000003">
    <property type="protein sequence ID" value="MXO86631.1"/>
    <property type="molecule type" value="Genomic_DNA"/>
</dbReference>
<dbReference type="OrthoDB" id="7391161at2"/>
<gene>
    <name evidence="2" type="ORF">GRI38_11405</name>
</gene>
<feature type="chain" id="PRO_5032808757" description="Lipoprotein" evidence="1">
    <location>
        <begin position="18"/>
        <end position="257"/>
    </location>
</feature>
<reference evidence="2 3" key="1">
    <citation type="submission" date="2019-12" db="EMBL/GenBank/DDBJ databases">
        <title>Genomic-based taxomic classification of the family Erythrobacteraceae.</title>
        <authorList>
            <person name="Xu L."/>
        </authorList>
    </citation>
    <scope>NUCLEOTIDE SEQUENCE [LARGE SCALE GENOMIC DNA]</scope>
    <source>
        <strain evidence="2 3">MCCC 1A09962</strain>
    </source>
</reference>
<evidence type="ECO:0000313" key="3">
    <source>
        <dbReference type="Proteomes" id="UP000433104"/>
    </source>
</evidence>
<dbReference type="Proteomes" id="UP000433104">
    <property type="component" value="Unassembled WGS sequence"/>
</dbReference>
<feature type="signal peptide" evidence="1">
    <location>
        <begin position="1"/>
        <end position="17"/>
    </location>
</feature>
<evidence type="ECO:0008006" key="4">
    <source>
        <dbReference type="Google" id="ProtNLM"/>
    </source>
</evidence>
<protein>
    <recommendedName>
        <fullName evidence="4">Lipoprotein</fullName>
    </recommendedName>
</protein>
<name>A0A844ZDL9_9SPHN</name>
<dbReference type="PROSITE" id="PS51257">
    <property type="entry name" value="PROKAR_LIPOPROTEIN"/>
    <property type="match status" value="1"/>
</dbReference>
<keyword evidence="3" id="KW-1185">Reference proteome</keyword>
<evidence type="ECO:0000256" key="1">
    <source>
        <dbReference type="SAM" id="SignalP"/>
    </source>
</evidence>
<dbReference type="AlphaFoldDB" id="A0A844ZDL9"/>
<dbReference type="RefSeq" id="WP_160683935.1">
    <property type="nucleotide sequence ID" value="NZ_WTYW01000003.1"/>
</dbReference>